<dbReference type="PANTHER" id="PTHR21043:SF0">
    <property type="entry name" value="MITOCHONDRIAL ASSEMBLY OF RIBOSOMAL LARGE SUBUNIT PROTEIN 1"/>
    <property type="match status" value="1"/>
</dbReference>
<comment type="subcellular location">
    <subcellularLocation>
        <location evidence="2">Cytoplasm</location>
    </subcellularLocation>
</comment>
<accession>A0A1I5JIE9</accession>
<dbReference type="Gene3D" id="3.30.460.10">
    <property type="entry name" value="Beta Polymerase, domain 2"/>
    <property type="match status" value="1"/>
</dbReference>
<dbReference type="GO" id="GO:0005737">
    <property type="term" value="C:cytoplasm"/>
    <property type="evidence" value="ECO:0007669"/>
    <property type="project" value="UniProtKB-SubCell"/>
</dbReference>
<gene>
    <name evidence="2" type="primary">rsfS</name>
    <name evidence="3" type="ORF">SAMN04488056_111169</name>
</gene>
<proteinExistence type="inferred from homology"/>
<dbReference type="AlphaFoldDB" id="A0A1I5JIE9"/>
<evidence type="ECO:0000313" key="4">
    <source>
        <dbReference type="Proteomes" id="UP000199236"/>
    </source>
</evidence>
<evidence type="ECO:0000256" key="1">
    <source>
        <dbReference type="ARBA" id="ARBA00010574"/>
    </source>
</evidence>
<dbReference type="InterPro" id="IPR043519">
    <property type="entry name" value="NT_sf"/>
</dbReference>
<reference evidence="3 4" key="1">
    <citation type="submission" date="2016-10" db="EMBL/GenBank/DDBJ databases">
        <authorList>
            <person name="de Groot N.N."/>
        </authorList>
    </citation>
    <scope>NUCLEOTIDE SEQUENCE [LARGE SCALE GENOMIC DNA]</scope>
    <source>
        <strain evidence="3 4">CGMCC 1.9157</strain>
    </source>
</reference>
<dbReference type="SUPFAM" id="SSF81301">
    <property type="entry name" value="Nucleotidyltransferase"/>
    <property type="match status" value="1"/>
</dbReference>
<keyword evidence="2" id="KW-0678">Repressor</keyword>
<dbReference type="GO" id="GO:0090071">
    <property type="term" value="P:negative regulation of ribosome biogenesis"/>
    <property type="evidence" value="ECO:0007669"/>
    <property type="project" value="UniProtKB-UniRule"/>
</dbReference>
<comment type="similarity">
    <text evidence="1 2">Belongs to the Iojap/RsfS family.</text>
</comment>
<sequence length="129" mass="14276">MEIMPEGPSPIRLVSGRKDPEQALAVILSSLDEAKAEDILSIDLRGKSALADYMVITSGRSHRHVGAVSDRLLRDLKDNGFGSANVEGLPNCDWVLIDTGDVIVHIFRPEVREFYNIEKMWAADADEDL</sequence>
<dbReference type="OrthoDB" id="9793681at2"/>
<keyword evidence="4" id="KW-1185">Reference proteome</keyword>
<dbReference type="Pfam" id="PF02410">
    <property type="entry name" value="RsfS"/>
    <property type="match status" value="1"/>
</dbReference>
<evidence type="ECO:0000256" key="2">
    <source>
        <dbReference type="HAMAP-Rule" id="MF_01477"/>
    </source>
</evidence>
<organism evidence="3 4">
    <name type="scientific">Cohaesibacter marisflavi</name>
    <dbReference type="NCBI Taxonomy" id="655353"/>
    <lineage>
        <taxon>Bacteria</taxon>
        <taxon>Pseudomonadati</taxon>
        <taxon>Pseudomonadota</taxon>
        <taxon>Alphaproteobacteria</taxon>
        <taxon>Hyphomicrobiales</taxon>
        <taxon>Cohaesibacteraceae</taxon>
    </lineage>
</organism>
<dbReference type="NCBIfam" id="TIGR00090">
    <property type="entry name" value="rsfS_iojap_ybeB"/>
    <property type="match status" value="1"/>
</dbReference>
<dbReference type="PANTHER" id="PTHR21043">
    <property type="entry name" value="IOJAP SUPERFAMILY ORTHOLOG"/>
    <property type="match status" value="1"/>
</dbReference>
<dbReference type="GO" id="GO:0043023">
    <property type="term" value="F:ribosomal large subunit binding"/>
    <property type="evidence" value="ECO:0007669"/>
    <property type="project" value="TreeGrafter"/>
</dbReference>
<dbReference type="GO" id="GO:0042256">
    <property type="term" value="P:cytosolic ribosome assembly"/>
    <property type="evidence" value="ECO:0007669"/>
    <property type="project" value="UniProtKB-UniRule"/>
</dbReference>
<dbReference type="EMBL" id="FOVR01000011">
    <property type="protein sequence ID" value="SFO72323.1"/>
    <property type="molecule type" value="Genomic_DNA"/>
</dbReference>
<evidence type="ECO:0000313" key="3">
    <source>
        <dbReference type="EMBL" id="SFO72323.1"/>
    </source>
</evidence>
<comment type="subunit">
    <text evidence="2">Interacts with ribosomal protein uL14 (rplN).</text>
</comment>
<dbReference type="STRING" id="655353.SAMN04488056_111169"/>
<comment type="function">
    <text evidence="2">Functions as a ribosomal silencing factor. Interacts with ribosomal protein uL14 (rplN), blocking formation of intersubunit bridge B8. Prevents association of the 30S and 50S ribosomal subunits and the formation of functional ribosomes, thus repressing translation.</text>
</comment>
<dbReference type="HAMAP" id="MF_01477">
    <property type="entry name" value="Iojap_RsfS"/>
    <property type="match status" value="1"/>
</dbReference>
<keyword evidence="2" id="KW-0963">Cytoplasm</keyword>
<dbReference type="GO" id="GO:0017148">
    <property type="term" value="P:negative regulation of translation"/>
    <property type="evidence" value="ECO:0007669"/>
    <property type="project" value="UniProtKB-UniRule"/>
</dbReference>
<protein>
    <recommendedName>
        <fullName evidence="2">Ribosomal silencing factor RsfS</fullName>
    </recommendedName>
</protein>
<dbReference type="Proteomes" id="UP000199236">
    <property type="component" value="Unassembled WGS sequence"/>
</dbReference>
<dbReference type="InterPro" id="IPR004394">
    <property type="entry name" value="Iojap/RsfS/C7orf30"/>
</dbReference>
<name>A0A1I5JIE9_9HYPH</name>
<keyword evidence="2" id="KW-0810">Translation regulation</keyword>